<evidence type="ECO:0008006" key="3">
    <source>
        <dbReference type="Google" id="ProtNLM"/>
    </source>
</evidence>
<dbReference type="Proteomes" id="UP000620591">
    <property type="component" value="Unassembled WGS sequence"/>
</dbReference>
<reference evidence="1" key="1">
    <citation type="submission" date="2020-09" db="EMBL/GenBank/DDBJ databases">
        <title>Novel species in genus Aeromicrobium.</title>
        <authorList>
            <person name="Zhang G."/>
        </authorList>
    </citation>
    <scope>NUCLEOTIDE SEQUENCE</scope>
    <source>
        <strain evidence="1">Zg-636</strain>
    </source>
</reference>
<organism evidence="1 2">
    <name type="scientific">Aeromicrobium senzhongii</name>
    <dbReference type="NCBI Taxonomy" id="2663859"/>
    <lineage>
        <taxon>Bacteria</taxon>
        <taxon>Bacillati</taxon>
        <taxon>Actinomycetota</taxon>
        <taxon>Actinomycetes</taxon>
        <taxon>Propionibacteriales</taxon>
        <taxon>Nocardioidaceae</taxon>
        <taxon>Aeromicrobium</taxon>
    </lineage>
</organism>
<gene>
    <name evidence="1" type="ORF">IBG24_10580</name>
</gene>
<dbReference type="AlphaFoldDB" id="A0A8I0K083"/>
<protein>
    <recommendedName>
        <fullName evidence="3">Lipoprotein</fullName>
    </recommendedName>
</protein>
<proteinExistence type="predicted"/>
<name>A0A8I0K083_9ACTN</name>
<evidence type="ECO:0000313" key="2">
    <source>
        <dbReference type="Proteomes" id="UP000620591"/>
    </source>
</evidence>
<dbReference type="PROSITE" id="PS51257">
    <property type="entry name" value="PROKAR_LIPOPROTEIN"/>
    <property type="match status" value="1"/>
</dbReference>
<accession>A0A8I0K083</accession>
<evidence type="ECO:0000313" key="1">
    <source>
        <dbReference type="EMBL" id="MBC9226762.1"/>
    </source>
</evidence>
<sequence length="134" mass="14180">MLSALEKTVVVGTVALVVGAGVLVACSSMERQSVAWKQADLDRNWLDLAVYRGVEDADDFAAGMGDRGQVVSAKGIARRGVAASDLDEPLEIVILYSGRDDSGAVFAQDDPDTCYRFTVPTGYSSNFAKVDCPG</sequence>
<dbReference type="EMBL" id="JACTVM010000002">
    <property type="protein sequence ID" value="MBC9226762.1"/>
    <property type="molecule type" value="Genomic_DNA"/>
</dbReference>
<comment type="caution">
    <text evidence="1">The sequence shown here is derived from an EMBL/GenBank/DDBJ whole genome shotgun (WGS) entry which is preliminary data.</text>
</comment>
<dbReference type="RefSeq" id="WP_187769513.1">
    <property type="nucleotide sequence ID" value="NZ_JACTVM010000002.1"/>
</dbReference>